<dbReference type="GO" id="GO:0005524">
    <property type="term" value="F:ATP binding"/>
    <property type="evidence" value="ECO:0007669"/>
    <property type="project" value="UniProtKB-KW"/>
</dbReference>
<dbReference type="InterPro" id="IPR052162">
    <property type="entry name" value="Sensor_kinase/Photoreceptor"/>
</dbReference>
<evidence type="ECO:0000256" key="9">
    <source>
        <dbReference type="ARBA" id="ARBA00023136"/>
    </source>
</evidence>
<dbReference type="SMART" id="SM00086">
    <property type="entry name" value="PAC"/>
    <property type="match status" value="7"/>
</dbReference>
<keyword evidence="5" id="KW-0547">Nucleotide-binding</keyword>
<dbReference type="RefSeq" id="WP_183733112.1">
    <property type="nucleotide sequence ID" value="NZ_JACHID010000011.1"/>
</dbReference>
<dbReference type="PANTHER" id="PTHR43304:SF1">
    <property type="entry name" value="PAC DOMAIN-CONTAINING PROTEIN"/>
    <property type="match status" value="1"/>
</dbReference>
<reference evidence="15 16" key="1">
    <citation type="submission" date="2020-08" db="EMBL/GenBank/DDBJ databases">
        <title>Genomic Encyclopedia of Type Strains, Phase IV (KMG-IV): sequencing the most valuable type-strain genomes for metagenomic binning, comparative biology and taxonomic classification.</title>
        <authorList>
            <person name="Goeker M."/>
        </authorList>
    </citation>
    <scope>NUCLEOTIDE SEQUENCE [LARGE SCALE GENOMIC DNA]</scope>
    <source>
        <strain evidence="15 16">DSM 22071</strain>
    </source>
</reference>
<dbReference type="InterPro" id="IPR003018">
    <property type="entry name" value="GAF"/>
</dbReference>
<dbReference type="InterPro" id="IPR013767">
    <property type="entry name" value="PAS_fold"/>
</dbReference>
<dbReference type="GO" id="GO:0000155">
    <property type="term" value="F:phosphorelay sensor kinase activity"/>
    <property type="evidence" value="ECO:0007669"/>
    <property type="project" value="InterPro"/>
</dbReference>
<dbReference type="InterPro" id="IPR000014">
    <property type="entry name" value="PAS"/>
</dbReference>
<dbReference type="PRINTS" id="PR00344">
    <property type="entry name" value="BCTRLSENSOR"/>
</dbReference>
<feature type="domain" description="Histidine kinase" evidence="12">
    <location>
        <begin position="1089"/>
        <end position="1308"/>
    </location>
</feature>
<evidence type="ECO:0000313" key="16">
    <source>
        <dbReference type="Proteomes" id="UP000528322"/>
    </source>
</evidence>
<dbReference type="Pfam" id="PF13426">
    <property type="entry name" value="PAS_9"/>
    <property type="match status" value="3"/>
</dbReference>
<evidence type="ECO:0000256" key="8">
    <source>
        <dbReference type="ARBA" id="ARBA00023012"/>
    </source>
</evidence>
<dbReference type="CDD" id="cd16922">
    <property type="entry name" value="HATPase_EvgS-ArcB-TorS-like"/>
    <property type="match status" value="1"/>
</dbReference>
<feature type="domain" description="PAS" evidence="13">
    <location>
        <begin position="958"/>
        <end position="1027"/>
    </location>
</feature>
<evidence type="ECO:0000259" key="14">
    <source>
        <dbReference type="PROSITE" id="PS50113"/>
    </source>
</evidence>
<evidence type="ECO:0000256" key="5">
    <source>
        <dbReference type="ARBA" id="ARBA00022741"/>
    </source>
</evidence>
<dbReference type="PROSITE" id="PS50112">
    <property type="entry name" value="PAS"/>
    <property type="match status" value="5"/>
</dbReference>
<feature type="domain" description="PAS" evidence="13">
    <location>
        <begin position="192"/>
        <end position="264"/>
    </location>
</feature>
<dbReference type="Pfam" id="PF00989">
    <property type="entry name" value="PAS"/>
    <property type="match status" value="1"/>
</dbReference>
<dbReference type="InterPro" id="IPR013656">
    <property type="entry name" value="PAS_4"/>
</dbReference>
<evidence type="ECO:0000313" key="15">
    <source>
        <dbReference type="EMBL" id="MBB5022498.1"/>
    </source>
</evidence>
<keyword evidence="9" id="KW-0472">Membrane</keyword>
<evidence type="ECO:0000256" key="6">
    <source>
        <dbReference type="ARBA" id="ARBA00022777"/>
    </source>
</evidence>
<dbReference type="SMART" id="SM00091">
    <property type="entry name" value="PAS"/>
    <property type="match status" value="7"/>
</dbReference>
<dbReference type="Pfam" id="PF02518">
    <property type="entry name" value="HATPase_c"/>
    <property type="match status" value="1"/>
</dbReference>
<dbReference type="Gene3D" id="3.30.450.40">
    <property type="match status" value="1"/>
</dbReference>
<dbReference type="GO" id="GO:0006355">
    <property type="term" value="P:regulation of DNA-templated transcription"/>
    <property type="evidence" value="ECO:0007669"/>
    <property type="project" value="InterPro"/>
</dbReference>
<keyword evidence="16" id="KW-1185">Reference proteome</keyword>
<comment type="caution">
    <text evidence="15">The sequence shown here is derived from an EMBL/GenBank/DDBJ whole genome shotgun (WGS) entry which is preliminary data.</text>
</comment>
<dbReference type="FunFam" id="1.10.287.130:FF:000001">
    <property type="entry name" value="Two-component sensor histidine kinase"/>
    <property type="match status" value="1"/>
</dbReference>
<feature type="domain" description="PAC" evidence="14">
    <location>
        <begin position="401"/>
        <end position="454"/>
    </location>
</feature>
<keyword evidence="4" id="KW-0808">Transferase</keyword>
<feature type="domain" description="PAC" evidence="14">
    <location>
        <begin position="656"/>
        <end position="706"/>
    </location>
</feature>
<protein>
    <recommendedName>
        <fullName evidence="11">Sensor protein FixL</fullName>
        <ecNumber evidence="2">2.7.13.3</ecNumber>
    </recommendedName>
</protein>
<evidence type="ECO:0000256" key="10">
    <source>
        <dbReference type="ARBA" id="ARBA00059827"/>
    </source>
</evidence>
<evidence type="ECO:0000256" key="1">
    <source>
        <dbReference type="ARBA" id="ARBA00000085"/>
    </source>
</evidence>
<dbReference type="InterPro" id="IPR005467">
    <property type="entry name" value="His_kinase_dom"/>
</dbReference>
<feature type="domain" description="PAC" evidence="14">
    <location>
        <begin position="267"/>
        <end position="320"/>
    </location>
</feature>
<dbReference type="FunFam" id="3.30.450.20:FF:000060">
    <property type="entry name" value="Sensor protein FixL"/>
    <property type="match status" value="1"/>
</dbReference>
<dbReference type="InterPro" id="IPR036097">
    <property type="entry name" value="HisK_dim/P_sf"/>
</dbReference>
<dbReference type="NCBIfam" id="TIGR00229">
    <property type="entry name" value="sensory_box"/>
    <property type="match status" value="7"/>
</dbReference>
<dbReference type="SMART" id="SM00065">
    <property type="entry name" value="GAF"/>
    <property type="match status" value="1"/>
</dbReference>
<keyword evidence="6" id="KW-0418">Kinase</keyword>
<evidence type="ECO:0000256" key="2">
    <source>
        <dbReference type="ARBA" id="ARBA00012438"/>
    </source>
</evidence>
<dbReference type="InterPro" id="IPR035965">
    <property type="entry name" value="PAS-like_dom_sf"/>
</dbReference>
<dbReference type="InterPro" id="IPR000700">
    <property type="entry name" value="PAS-assoc_C"/>
</dbReference>
<dbReference type="SMART" id="SM00388">
    <property type="entry name" value="HisKA"/>
    <property type="match status" value="1"/>
</dbReference>
<keyword evidence="7" id="KW-0067">ATP-binding</keyword>
<gene>
    <name evidence="15" type="ORF">HNR37_001835</name>
</gene>
<dbReference type="InterPro" id="IPR036890">
    <property type="entry name" value="HATPase_C_sf"/>
</dbReference>
<evidence type="ECO:0000256" key="11">
    <source>
        <dbReference type="ARBA" id="ARBA00070616"/>
    </source>
</evidence>
<dbReference type="PANTHER" id="PTHR43304">
    <property type="entry name" value="PHYTOCHROME-LIKE PROTEIN CPH1"/>
    <property type="match status" value="1"/>
</dbReference>
<dbReference type="SUPFAM" id="SSF55874">
    <property type="entry name" value="ATPase domain of HSP90 chaperone/DNA topoisomerase II/histidine kinase"/>
    <property type="match status" value="1"/>
</dbReference>
<evidence type="ECO:0000259" key="13">
    <source>
        <dbReference type="PROSITE" id="PS50112"/>
    </source>
</evidence>
<dbReference type="InterPro" id="IPR004358">
    <property type="entry name" value="Sig_transdc_His_kin-like_C"/>
</dbReference>
<dbReference type="Pfam" id="PF08447">
    <property type="entry name" value="PAS_3"/>
    <property type="match status" value="2"/>
</dbReference>
<keyword evidence="8" id="KW-0902">Two-component regulatory system</keyword>
<evidence type="ECO:0000259" key="12">
    <source>
        <dbReference type="PROSITE" id="PS50109"/>
    </source>
</evidence>
<feature type="domain" description="PAC" evidence="14">
    <location>
        <begin position="780"/>
        <end position="830"/>
    </location>
</feature>
<dbReference type="FunFam" id="3.30.565.10:FF:000006">
    <property type="entry name" value="Sensor histidine kinase WalK"/>
    <property type="match status" value="1"/>
</dbReference>
<feature type="domain" description="PAC" evidence="14">
    <location>
        <begin position="1035"/>
        <end position="1085"/>
    </location>
</feature>
<dbReference type="Gene3D" id="1.10.287.130">
    <property type="match status" value="1"/>
</dbReference>
<keyword evidence="3" id="KW-0597">Phosphoprotein</keyword>
<feature type="domain" description="PAS" evidence="13">
    <location>
        <begin position="455"/>
        <end position="527"/>
    </location>
</feature>
<dbReference type="Pfam" id="PF00512">
    <property type="entry name" value="HisKA"/>
    <property type="match status" value="1"/>
</dbReference>
<accession>A0A7W7Y5J0</accession>
<evidence type="ECO:0000256" key="3">
    <source>
        <dbReference type="ARBA" id="ARBA00022553"/>
    </source>
</evidence>
<feature type="domain" description="PAS" evidence="13">
    <location>
        <begin position="831"/>
        <end position="901"/>
    </location>
</feature>
<name>A0A7W7Y5J0_9BACT</name>
<dbReference type="PROSITE" id="PS50113">
    <property type="entry name" value="PAC"/>
    <property type="match status" value="7"/>
</dbReference>
<dbReference type="SUPFAM" id="SSF47384">
    <property type="entry name" value="Homodimeric domain of signal transducing histidine kinase"/>
    <property type="match status" value="1"/>
</dbReference>
<dbReference type="EMBL" id="JACHID010000011">
    <property type="protein sequence ID" value="MBB5022498.1"/>
    <property type="molecule type" value="Genomic_DNA"/>
</dbReference>
<dbReference type="InterPro" id="IPR003594">
    <property type="entry name" value="HATPase_dom"/>
</dbReference>
<sequence length="1313" mass="147760">MQPQHLIQLLHAINRAQSTFLATSDPHQAFGQLLQDVLELTASEYGFIGEVHYDENDTPYLKSHAITNIAWDDATRKFYEESAQEGLVFTNLRTLFGAALTTQEPVIANDPAHDSRRGGLPEGHPAMNAFLGLPIKRGESLVAMVGLANRPHGYDQALVEFLEPLLSTIGQLIEARRIEQARLQAQAELKDNQTLLNMVLEASGDGMWDLNMVTGHLHWSDASFTMLGYEPQQFPLDFATWEKLIHPDDLKSVKEKMETAVSSGDNLNIDFRYRTQSGAWQWTQGRGRVVQRDSSGVPLRMVGVHSDISKRRIADDRLRESENRYRSVINALGEGVVMQAASGEILTCNDAAEEILGLNRQQMMGRTSIDPRWKGIREDGSDFPGHEHPSMRCLESGQSQRGVIMGVHKPDGNLTWILINAEPVWDKDNEKPVAVVTSFTDITQRKQMEQDLRDREHRLELATSSANLGIWDLDLESGHLEWNYMMFHLYGIDPKDFNHTVETWQHALHPEDRQRTEDEINRAIADGSTFNSEFRIIRPDGDIVHIQATAQVICEGGKACRIIGINMDTTEQKQSEKLLKQSEKMFRDLFDLSPVAVIINRLSDGAFLEGNQALYDMTGYDAKQLGSLSYWDITPRRYEQQEMEQLETLRTRGFYGPFEKEYIHKDGSLIPVLLNGRLFDFNGEECIYSVVQDITPIRDAQEALSESEHRFRSLFELYPDASLLIDTQTGLPVQFNSVAHEQLGYTAEEFANLTISDYEIIETPEETAAHIEKIITEGRDDFETQHRRKDGSIIDISVTVLRIDLSGHIYFLCVFRDITSQKEASQALEQSEQRFRDVAAAAGEYIWETDTAGNYSFLTKPIEEILGQPVESILGRTPFDFIPAAEQQRVGDFFRNAASRQEAFRGLEHRSLHADGHIVWQLVSGLPTFDAKGNLKGYRGVALDITRQKEAEASLTAYAKHTQAILDNVVDGIITIDELGYIQSFNRSAERIFGYKASEILAEKINTIMPPPHNQCHDNYLKAYQQTGVKHVIDSTRELEGRHCDGTLFPIELSVTEIFQDSKTVYVGMVRDITERKRIDRMKNEFVSTVSHELRTPLTSISGSLGLILGTAGDGLSTQVKEMLALAYRNSQRLSNLINDLLDMEKIAAGKMRFDMQVQKLMPLVEQAIESNRSYAQQYNVEYRLVERQDGVSVSVDGERLVQVLSNFLSNGAKFSPAGSVVEVGVITDQDMVRVEVRDQGPGIPAEFLPRLFTKFSQADSSDTRKKGGTGLGLAISKEISEQMNAGVGVEPREGGGSIFYAELPIHRENEQS</sequence>
<dbReference type="Pfam" id="PF13185">
    <property type="entry name" value="GAF_2"/>
    <property type="match status" value="1"/>
</dbReference>
<dbReference type="SUPFAM" id="SSF55781">
    <property type="entry name" value="GAF domain-like"/>
    <property type="match status" value="1"/>
</dbReference>
<dbReference type="Gene3D" id="3.30.450.20">
    <property type="entry name" value="PAS domain"/>
    <property type="match status" value="7"/>
</dbReference>
<dbReference type="SMART" id="SM00387">
    <property type="entry name" value="HATPase_c"/>
    <property type="match status" value="1"/>
</dbReference>
<dbReference type="InterPro" id="IPR013655">
    <property type="entry name" value="PAS_fold_3"/>
</dbReference>
<proteinExistence type="predicted"/>
<comment type="function">
    <text evidence="10">Putative oxygen sensor; modulates the activity of FixJ, a transcriptional activator of nitrogen fixation fixK gene. FixL probably acts as a kinase that phosphorylates FixJ.</text>
</comment>
<dbReference type="InterPro" id="IPR003661">
    <property type="entry name" value="HisK_dim/P_dom"/>
</dbReference>
<dbReference type="CDD" id="cd00130">
    <property type="entry name" value="PAS"/>
    <property type="match status" value="7"/>
</dbReference>
<comment type="catalytic activity">
    <reaction evidence="1">
        <text>ATP + protein L-histidine = ADP + protein N-phospho-L-histidine.</text>
        <dbReference type="EC" id="2.7.13.3"/>
    </reaction>
</comment>
<dbReference type="EC" id="2.7.13.3" evidence="2"/>
<dbReference type="PROSITE" id="PS50109">
    <property type="entry name" value="HIS_KIN"/>
    <property type="match status" value="1"/>
</dbReference>
<feature type="domain" description="PAC" evidence="14">
    <location>
        <begin position="530"/>
        <end position="581"/>
    </location>
</feature>
<dbReference type="InterPro" id="IPR001610">
    <property type="entry name" value="PAC"/>
</dbReference>
<feature type="domain" description="PAS" evidence="13">
    <location>
        <begin position="321"/>
        <end position="369"/>
    </location>
</feature>
<dbReference type="CDD" id="cd00082">
    <property type="entry name" value="HisKA"/>
    <property type="match status" value="1"/>
</dbReference>
<dbReference type="Gene3D" id="3.30.565.10">
    <property type="entry name" value="Histidine kinase-like ATPase, C-terminal domain"/>
    <property type="match status" value="1"/>
</dbReference>
<feature type="domain" description="PAC" evidence="14">
    <location>
        <begin position="905"/>
        <end position="957"/>
    </location>
</feature>
<dbReference type="Proteomes" id="UP000528322">
    <property type="component" value="Unassembled WGS sequence"/>
</dbReference>
<dbReference type="InterPro" id="IPR029016">
    <property type="entry name" value="GAF-like_dom_sf"/>
</dbReference>
<organism evidence="15 16">
    <name type="scientific">Desulfurispira natronophila</name>
    <dbReference type="NCBI Taxonomy" id="682562"/>
    <lineage>
        <taxon>Bacteria</taxon>
        <taxon>Pseudomonadati</taxon>
        <taxon>Chrysiogenota</taxon>
        <taxon>Chrysiogenia</taxon>
        <taxon>Chrysiogenales</taxon>
        <taxon>Chrysiogenaceae</taxon>
        <taxon>Desulfurispira</taxon>
    </lineage>
</organism>
<dbReference type="Gene3D" id="2.10.70.100">
    <property type="match status" value="1"/>
</dbReference>
<evidence type="ECO:0000256" key="4">
    <source>
        <dbReference type="ARBA" id="ARBA00022679"/>
    </source>
</evidence>
<dbReference type="SUPFAM" id="SSF55785">
    <property type="entry name" value="PYP-like sensor domain (PAS domain)"/>
    <property type="match status" value="7"/>
</dbReference>
<dbReference type="Pfam" id="PF08448">
    <property type="entry name" value="PAS_4"/>
    <property type="match status" value="1"/>
</dbReference>
<evidence type="ECO:0000256" key="7">
    <source>
        <dbReference type="ARBA" id="ARBA00022840"/>
    </source>
</evidence>